<dbReference type="PROSITE" id="PS51257">
    <property type="entry name" value="PROKAR_LIPOPROTEIN"/>
    <property type="match status" value="1"/>
</dbReference>
<evidence type="ECO:0000313" key="6">
    <source>
        <dbReference type="Proteomes" id="UP000295411"/>
    </source>
</evidence>
<evidence type="ECO:0000256" key="4">
    <source>
        <dbReference type="ARBA" id="ARBA00022729"/>
    </source>
</evidence>
<protein>
    <submittedName>
        <fullName evidence="5">Extracellular solute-binding protein</fullName>
    </submittedName>
</protein>
<dbReference type="Proteomes" id="UP000295411">
    <property type="component" value="Unassembled WGS sequence"/>
</dbReference>
<dbReference type="GO" id="GO:1901982">
    <property type="term" value="F:maltose binding"/>
    <property type="evidence" value="ECO:0007669"/>
    <property type="project" value="TreeGrafter"/>
</dbReference>
<dbReference type="GO" id="GO:0042956">
    <property type="term" value="P:maltodextrin transmembrane transport"/>
    <property type="evidence" value="ECO:0007669"/>
    <property type="project" value="TreeGrafter"/>
</dbReference>
<comment type="caution">
    <text evidence="5">The sequence shown here is derived from an EMBL/GenBank/DDBJ whole genome shotgun (WGS) entry which is preliminary data.</text>
</comment>
<dbReference type="GO" id="GO:0055052">
    <property type="term" value="C:ATP-binding cassette (ABC) transporter complex, substrate-binding subunit-containing"/>
    <property type="evidence" value="ECO:0007669"/>
    <property type="project" value="TreeGrafter"/>
</dbReference>
<evidence type="ECO:0000256" key="1">
    <source>
        <dbReference type="ARBA" id="ARBA00008520"/>
    </source>
</evidence>
<evidence type="ECO:0000256" key="2">
    <source>
        <dbReference type="ARBA" id="ARBA00022448"/>
    </source>
</evidence>
<dbReference type="GO" id="GO:0015144">
    <property type="term" value="F:carbohydrate transmembrane transporter activity"/>
    <property type="evidence" value="ECO:0007669"/>
    <property type="project" value="InterPro"/>
</dbReference>
<dbReference type="Gene3D" id="3.40.190.10">
    <property type="entry name" value="Periplasmic binding protein-like II"/>
    <property type="match status" value="2"/>
</dbReference>
<keyword evidence="6" id="KW-1185">Reference proteome</keyword>
<sequence>MIQVNVRKAAAVGVAAALLLTGCGRDGDASESGQAAGLSDGPAKGTLTVWAQAAEAEALPELLKEFEAANPDVEVEVTALPWDAAHNKYQTAIAGGSAPDIAHMGTTWMGDFAYAFDAAPKEIDTDAFFPGSVQSTEVDGEKYGVPWYVDTRMVYYRTDLAEKAGYKEFPETWEDFKALAKALQDKAGAEYGVGLPAGGADAFQSMLLFPWSNGAELMNEDNTEWTFDTPEMVEALEYYQSFFDEGLADENAATDAGAAEAAFVNGSTPMLFAGPSMIGQLEAVGGKEFAEKYAVATVPAKKSSTSFSGGGNLVVFKDTDNRDAAWKLVQWLTEQETQVKWNRATGDLPSAAEAWDAPELADDPKLAEFGTQLKDTNSPPAVASWTKVSAAADTELEQIVKAGKDPAEAMKALQATADSLGTGD</sequence>
<dbReference type="InterPro" id="IPR006060">
    <property type="entry name" value="Maltose/Cyclodextrin-bd"/>
</dbReference>
<dbReference type="SUPFAM" id="SSF53850">
    <property type="entry name" value="Periplasmic binding protein-like II"/>
    <property type="match status" value="1"/>
</dbReference>
<dbReference type="OrthoDB" id="9780991at2"/>
<dbReference type="InterPro" id="IPR006059">
    <property type="entry name" value="SBP"/>
</dbReference>
<keyword evidence="4" id="KW-0732">Signal</keyword>
<reference evidence="5 6" key="1">
    <citation type="submission" date="2019-03" db="EMBL/GenBank/DDBJ databases">
        <title>Arthrobacter sp. nov., an bacterium isolated from biocrust in Mu Us Desert.</title>
        <authorList>
            <person name="Lixiong L."/>
        </authorList>
    </citation>
    <scope>NUCLEOTIDE SEQUENCE [LARGE SCALE GENOMIC DNA]</scope>
    <source>
        <strain evidence="5 6">SLN-3</strain>
    </source>
</reference>
<evidence type="ECO:0000256" key="3">
    <source>
        <dbReference type="ARBA" id="ARBA00022597"/>
    </source>
</evidence>
<keyword evidence="3" id="KW-0762">Sugar transport</keyword>
<dbReference type="PRINTS" id="PR00181">
    <property type="entry name" value="MALTOSEBP"/>
</dbReference>
<gene>
    <name evidence="5" type="ORF">E2F48_15935</name>
</gene>
<evidence type="ECO:0000313" key="5">
    <source>
        <dbReference type="EMBL" id="TDK23688.1"/>
    </source>
</evidence>
<name>A0A4R5TSX2_9MICC</name>
<accession>A0A4R5TSX2</accession>
<dbReference type="GO" id="GO:0015768">
    <property type="term" value="P:maltose transport"/>
    <property type="evidence" value="ECO:0007669"/>
    <property type="project" value="TreeGrafter"/>
</dbReference>
<comment type="similarity">
    <text evidence="1">Belongs to the bacterial solute-binding protein 1 family.</text>
</comment>
<proteinExistence type="inferred from homology"/>
<keyword evidence="2" id="KW-0813">Transport</keyword>
<dbReference type="CDD" id="cd14747">
    <property type="entry name" value="PBP2_MalE"/>
    <property type="match status" value="1"/>
</dbReference>
<dbReference type="PANTHER" id="PTHR30061">
    <property type="entry name" value="MALTOSE-BINDING PERIPLASMIC PROTEIN"/>
    <property type="match status" value="1"/>
</dbReference>
<dbReference type="PANTHER" id="PTHR30061:SF50">
    <property type="entry name" value="MALTOSE_MALTODEXTRIN-BINDING PERIPLASMIC PROTEIN"/>
    <property type="match status" value="1"/>
</dbReference>
<organism evidence="5 6">
    <name type="scientific">Arthrobacter crusticola</name>
    <dbReference type="NCBI Taxonomy" id="2547960"/>
    <lineage>
        <taxon>Bacteria</taxon>
        <taxon>Bacillati</taxon>
        <taxon>Actinomycetota</taxon>
        <taxon>Actinomycetes</taxon>
        <taxon>Micrococcales</taxon>
        <taxon>Micrococcaceae</taxon>
        <taxon>Arthrobacter</taxon>
    </lineage>
</organism>
<dbReference type="AlphaFoldDB" id="A0A4R5TSX2"/>
<dbReference type="Pfam" id="PF01547">
    <property type="entry name" value="SBP_bac_1"/>
    <property type="match status" value="1"/>
</dbReference>
<dbReference type="EMBL" id="SMTK01000006">
    <property type="protein sequence ID" value="TDK23688.1"/>
    <property type="molecule type" value="Genomic_DNA"/>
</dbReference>